<dbReference type="AlphaFoldDB" id="A0A4R7TXV6"/>
<dbReference type="PROSITE" id="PS51257">
    <property type="entry name" value="PROKAR_LIPOPROTEIN"/>
    <property type="match status" value="1"/>
</dbReference>
<reference evidence="1 2" key="1">
    <citation type="submission" date="2019-03" db="EMBL/GenBank/DDBJ databases">
        <title>Genomic Encyclopedia of Archaeal and Bacterial Type Strains, Phase II (KMG-II): from individual species to whole genera.</title>
        <authorList>
            <person name="Goeker M."/>
        </authorList>
    </citation>
    <scope>NUCLEOTIDE SEQUENCE [LARGE SCALE GENOMIC DNA]</scope>
    <source>
        <strain evidence="1 2">ATCC 25591</strain>
    </source>
</reference>
<accession>A0A4R7TXV6</accession>
<organism evidence="1 2">
    <name type="scientific">Metamycoplasma hyosynoviae</name>
    <dbReference type="NCBI Taxonomy" id="29559"/>
    <lineage>
        <taxon>Bacteria</taxon>
        <taxon>Bacillati</taxon>
        <taxon>Mycoplasmatota</taxon>
        <taxon>Mycoplasmoidales</taxon>
        <taxon>Metamycoplasmataceae</taxon>
        <taxon>Metamycoplasma</taxon>
    </lineage>
</organism>
<dbReference type="EMBL" id="SOCH01000003">
    <property type="protein sequence ID" value="TDU97785.1"/>
    <property type="molecule type" value="Genomic_DNA"/>
</dbReference>
<dbReference type="Proteomes" id="UP000294882">
    <property type="component" value="Unassembled WGS sequence"/>
</dbReference>
<evidence type="ECO:0000313" key="1">
    <source>
        <dbReference type="EMBL" id="TDU97785.1"/>
    </source>
</evidence>
<gene>
    <name evidence="1" type="ORF">JN03_0301</name>
</gene>
<protein>
    <recommendedName>
        <fullName evidence="3">Lipoprotein</fullName>
    </recommendedName>
</protein>
<comment type="caution">
    <text evidence="1">The sequence shown here is derived from an EMBL/GenBank/DDBJ whole genome shotgun (WGS) entry which is preliminary data.</text>
</comment>
<name>A0A4R7TXV6_9BACT</name>
<sequence length="216" mass="26382">MKKISLQIISILPIFPISLSLISCYNKEKHTAKENFDMFVKYFPQELKGRYSTYKEKALNIDSIEYQFNHYFHYFNTYEYRHNGILSRFQPLTITYPPTYKLAIKYIRNSEKDYLLRRQLGITGKLYIQSLNLHQKSKEDLKKYFKKSDKSDEENEKDFKEITKYINVDKLRRCQNLKTNGKRWIRNLLINIKMYNFDTEDDVEYNCVRYIDIWEY</sequence>
<evidence type="ECO:0000313" key="2">
    <source>
        <dbReference type="Proteomes" id="UP000294882"/>
    </source>
</evidence>
<evidence type="ECO:0008006" key="3">
    <source>
        <dbReference type="Google" id="ProtNLM"/>
    </source>
</evidence>
<proteinExistence type="predicted"/>
<dbReference type="RefSeq" id="WP_273776709.1">
    <property type="nucleotide sequence ID" value="NZ_JAQTIV010000017.1"/>
</dbReference>